<proteinExistence type="predicted"/>
<reference evidence="1" key="2">
    <citation type="journal article" date="2015" name="Fish Shellfish Immunol.">
        <title>Early steps in the European eel (Anguilla anguilla)-Vibrio vulnificus interaction in the gills: Role of the RtxA13 toxin.</title>
        <authorList>
            <person name="Callol A."/>
            <person name="Pajuelo D."/>
            <person name="Ebbesson L."/>
            <person name="Teles M."/>
            <person name="MacKenzie S."/>
            <person name="Amaro C."/>
        </authorList>
    </citation>
    <scope>NUCLEOTIDE SEQUENCE</scope>
</reference>
<dbReference type="EMBL" id="GBXM01061805">
    <property type="protein sequence ID" value="JAH46772.1"/>
    <property type="molecule type" value="Transcribed_RNA"/>
</dbReference>
<name>A0A0E9SZW0_ANGAN</name>
<organism evidence="1">
    <name type="scientific">Anguilla anguilla</name>
    <name type="common">European freshwater eel</name>
    <name type="synonym">Muraena anguilla</name>
    <dbReference type="NCBI Taxonomy" id="7936"/>
    <lineage>
        <taxon>Eukaryota</taxon>
        <taxon>Metazoa</taxon>
        <taxon>Chordata</taxon>
        <taxon>Craniata</taxon>
        <taxon>Vertebrata</taxon>
        <taxon>Euteleostomi</taxon>
        <taxon>Actinopterygii</taxon>
        <taxon>Neopterygii</taxon>
        <taxon>Teleostei</taxon>
        <taxon>Anguilliformes</taxon>
        <taxon>Anguillidae</taxon>
        <taxon>Anguilla</taxon>
    </lineage>
</organism>
<sequence length="19" mass="2249">MWSIIMENRIYESEACTDG</sequence>
<protein>
    <submittedName>
        <fullName evidence="1">Uncharacterized protein</fullName>
    </submittedName>
</protein>
<accession>A0A0E9SZW0</accession>
<evidence type="ECO:0000313" key="1">
    <source>
        <dbReference type="EMBL" id="JAH46772.1"/>
    </source>
</evidence>
<dbReference type="AlphaFoldDB" id="A0A0E9SZW0"/>
<reference evidence="1" key="1">
    <citation type="submission" date="2014-11" db="EMBL/GenBank/DDBJ databases">
        <authorList>
            <person name="Amaro Gonzalez C."/>
        </authorList>
    </citation>
    <scope>NUCLEOTIDE SEQUENCE</scope>
</reference>